<gene>
    <name evidence="3" type="ORF">JYZ213_LOCUS11969</name>
</gene>
<dbReference type="Gene3D" id="2.130.10.130">
    <property type="entry name" value="Integrin alpha, N-terminal"/>
    <property type="match status" value="2"/>
</dbReference>
<feature type="transmembrane region" description="Helical" evidence="2">
    <location>
        <begin position="493"/>
        <end position="511"/>
    </location>
</feature>
<evidence type="ECO:0000256" key="2">
    <source>
        <dbReference type="SAM" id="Phobius"/>
    </source>
</evidence>
<dbReference type="EMBL" id="CAJNOG010000091">
    <property type="protein sequence ID" value="CAF0927425.1"/>
    <property type="molecule type" value="Genomic_DNA"/>
</dbReference>
<evidence type="ECO:0000313" key="3">
    <source>
        <dbReference type="EMBL" id="CAF0927425.1"/>
    </source>
</evidence>
<dbReference type="PANTHER" id="PTHR46580">
    <property type="entry name" value="SENSOR KINASE-RELATED"/>
    <property type="match status" value="1"/>
</dbReference>
<protein>
    <submittedName>
        <fullName evidence="3">Uncharacterized protein</fullName>
    </submittedName>
</protein>
<evidence type="ECO:0000256" key="1">
    <source>
        <dbReference type="ARBA" id="ARBA00022729"/>
    </source>
</evidence>
<dbReference type="InterPro" id="IPR028994">
    <property type="entry name" value="Integrin_alpha_N"/>
</dbReference>
<evidence type="ECO:0000313" key="4">
    <source>
        <dbReference type="Proteomes" id="UP000663845"/>
    </source>
</evidence>
<dbReference type="SUPFAM" id="SSF69318">
    <property type="entry name" value="Integrin alpha N-terminal domain"/>
    <property type="match status" value="1"/>
</dbReference>
<feature type="transmembrane region" description="Helical" evidence="2">
    <location>
        <begin position="920"/>
        <end position="938"/>
    </location>
</feature>
<feature type="transmembrane region" description="Helical" evidence="2">
    <location>
        <begin position="36"/>
        <end position="56"/>
    </location>
</feature>
<proteinExistence type="predicted"/>
<feature type="transmembrane region" description="Helical" evidence="2">
    <location>
        <begin position="1269"/>
        <end position="1285"/>
    </location>
</feature>
<sequence>MHYIQRVGQYITNLNLFEDGTNDEHIKRNQILSTRFYIIIFIIILFIFTLFTTLTLETTIVTISNPTYDKYEDLYIKYSNTLKCSCQEISISYNKFINIELEYHEICSSDFISQRWIDFLFYENISYFYQLDFRRSAFIQFQALKTLCQQAQLTINDSLIQFYLLEYITPQLVSLNTFTIEIESFIQIFQRTAPSFFQNFIQLFRHMTYNNQLFSAIDNNFFLQIVASGDIIDYVTMNNIYYQETKAKEYNFDCRNNTGVVNQIQVGIFADIIQYEYPGSWWFDRIPINRSSTPNMTVSLPGIYMGCNPIESLLLTTTECFFQEICLNTIISYVNYSTTTTIENNPFKILNNTSNYPPQTTIETLVNELFIEKWIINKSFIQYFNQCQPSYCEYITEEKHNIFYILTNIISLYGGLTIVLRILIPSIIKFYRKKKQQQEIHSIDSSIPKVSVKTRLYYLYQHIINFIRNFNIFTKNKLTDFHTRKNELISTRIFIIVFIICLLTFTLYTFLQIQTKTIIINNPTQVQFEQLNNISANNLQCPCRQLSISYKKFIIIQPTYHQICSSNFVSDLWFLNNFWTRTDDYTARDFRHMAPYYYIILLKLCQYVNTTIENRLTQFYANEYVTSQVIDINIFYNEINALIELFQTTTQQSHKQSLDIIYGMTFSNQLISAKITNVAYTIYNDGIKEVAHPFLLDYDNCTCVTDRNCNGKLGFFITDDIQDQDTVPGMYISCYFFDSLLLSTIECFYDDQCIKRIKSYMYPYSNIYNILIPLNTSIPSRYSNKTSFKTIIDNLFIEDWNVLYFYEKYYSQCQPLYCSYVVEQHPDIIFILTRVIGICGGLIVILKFLTKFLVNIFRRKTIDRTSSSMKIYFSLVLNMCFVVSAESDTIFKRIKKKLINLNLFDNSSSNIRTQQITTRIYIIFLLTILIILIAYTSLKNVLINSTVTLTSQNQYENLQILYPNTLNCPCNEISINYQEFVYIKPTYNQICSSDFVNEQWINYLYNLSAINENTYRSTAAAQFLTLSSLCQLTQQAVNSSLTQFYATKFTNIQLISSELFETQVDSFIKSFQTSTPHIFKRTLDIVRGLIQGNALMTAYESNWKFTVLATSDASPVYTNPQTYGNSCSCGTSSECTQPAIVTDNYPFGLPGLLIGCYPLETILQSTLECLYNETCLNSIRYFIDENISDINFTILNPFLSSTNFYGINETIQEMVDRLFIDNWYINKSYKNYFQKCHSLQCKYSYIQTFNIIYILLTIISLYEGLSRSLKIILPPSIYIILWAFYRRKTRVTPLIESNNATLELLSFIGSTIIGIGLILILMMVYKNIRSSSSSSLNVNITTTELISISSMNNSISTSSLLINTSIRTPSNVSLNVNITTTELISISSMNNSISTSSLLINTSIRTPSNPRCTQLTFDLIKSYPMNDIPYAFAIGDLNNDNMLDLIVSRYTNNAMDINFRGENGTFQSQVTLSFIKYLGYMSIGDVNNDQNNDVIIVNENKASIMVLLGVGDGTFYHYQFLPVGATPVDVKMGDFNNDNNLDIIVSVTDNNVVSLILGYGNGSFHVRNTVLTLRSPNYISIADFNQDNFLDFAVCEVLDNTVSVYLGYGDGNFRPRISHLLTTAPYTSNIGDLNGDGHIDLVIGHSGNNNISILFNYGNGSLQSPMVYGTGIYPAEIGIADFNGDTYLDIVVANYQDSSLLIFMGKGDGSFPTKMLININPNSYIIIVVDLNNDGRIDIITASEDKQTIDVILNTC</sequence>
<name>A0A814BC82_9BILA</name>
<keyword evidence="2" id="KW-0472">Membrane</keyword>
<keyword evidence="1" id="KW-0732">Signal</keyword>
<comment type="caution">
    <text evidence="3">The sequence shown here is derived from an EMBL/GenBank/DDBJ whole genome shotgun (WGS) entry which is preliminary data.</text>
</comment>
<feature type="transmembrane region" description="Helical" evidence="2">
    <location>
        <begin position="402"/>
        <end position="424"/>
    </location>
</feature>
<feature type="transmembrane region" description="Helical" evidence="2">
    <location>
        <begin position="828"/>
        <end position="850"/>
    </location>
</feature>
<organism evidence="3 4">
    <name type="scientific">Adineta steineri</name>
    <dbReference type="NCBI Taxonomy" id="433720"/>
    <lineage>
        <taxon>Eukaryota</taxon>
        <taxon>Metazoa</taxon>
        <taxon>Spiralia</taxon>
        <taxon>Gnathifera</taxon>
        <taxon>Rotifera</taxon>
        <taxon>Eurotatoria</taxon>
        <taxon>Bdelloidea</taxon>
        <taxon>Adinetida</taxon>
        <taxon>Adinetidae</taxon>
        <taxon>Adineta</taxon>
    </lineage>
</organism>
<dbReference type="InterPro" id="IPR013517">
    <property type="entry name" value="FG-GAP"/>
</dbReference>
<feature type="transmembrane region" description="Helical" evidence="2">
    <location>
        <begin position="1305"/>
        <end position="1325"/>
    </location>
</feature>
<accession>A0A814BC82</accession>
<dbReference type="Proteomes" id="UP000663845">
    <property type="component" value="Unassembled WGS sequence"/>
</dbReference>
<dbReference type="Pfam" id="PF13517">
    <property type="entry name" value="FG-GAP_3"/>
    <property type="match status" value="3"/>
</dbReference>
<keyword evidence="2" id="KW-0812">Transmembrane</keyword>
<keyword evidence="2" id="KW-1133">Transmembrane helix</keyword>
<reference evidence="3" key="1">
    <citation type="submission" date="2021-02" db="EMBL/GenBank/DDBJ databases">
        <authorList>
            <person name="Nowell W R."/>
        </authorList>
    </citation>
    <scope>NUCLEOTIDE SEQUENCE</scope>
</reference>
<feature type="transmembrane region" description="Helical" evidence="2">
    <location>
        <begin position="1243"/>
        <end position="1262"/>
    </location>
</feature>